<dbReference type="VEuPathDB" id="FungiDB:ATEG_03381"/>
<dbReference type="GeneID" id="4317987"/>
<gene>
    <name evidence="2" type="ORF">ATEG_03381</name>
</gene>
<evidence type="ECO:0000313" key="3">
    <source>
        <dbReference type="Proteomes" id="UP000007963"/>
    </source>
</evidence>
<feature type="chain" id="PRO_5004170564" description="Ecp2 effector protein domain-containing protein" evidence="1">
    <location>
        <begin position="23"/>
        <end position="135"/>
    </location>
</feature>
<dbReference type="OrthoDB" id="1896086at2759"/>
<keyword evidence="1" id="KW-0732">Signal</keyword>
<evidence type="ECO:0008006" key="4">
    <source>
        <dbReference type="Google" id="ProtNLM"/>
    </source>
</evidence>
<evidence type="ECO:0000256" key="1">
    <source>
        <dbReference type="SAM" id="SignalP"/>
    </source>
</evidence>
<dbReference type="EMBL" id="CH476597">
    <property type="protein sequence ID" value="EAU36655.1"/>
    <property type="molecule type" value="Genomic_DNA"/>
</dbReference>
<dbReference type="RefSeq" id="XP_001212559.1">
    <property type="nucleotide sequence ID" value="XM_001212559.1"/>
</dbReference>
<accession>Q0CSF3</accession>
<dbReference type="STRING" id="341663.Q0CSF3"/>
<name>Q0CSF3_ASPTN</name>
<feature type="signal peptide" evidence="1">
    <location>
        <begin position="1"/>
        <end position="22"/>
    </location>
</feature>
<evidence type="ECO:0000313" key="2">
    <source>
        <dbReference type="EMBL" id="EAU36655.1"/>
    </source>
</evidence>
<sequence>MASTPTYFLLTCTLCLVAIAQAMVQNCYGVDEFPRHGDVAQETQYAGAEDCLEYLGVMAPGINQVTWTHEAKGTLYHYVISWVEDCEGEPQDVVEPFEGTMCVDLLQNNWKDCINGGAGGWVDVGCVRYEFKPAE</sequence>
<dbReference type="Proteomes" id="UP000007963">
    <property type="component" value="Unassembled WGS sequence"/>
</dbReference>
<organism evidence="2 3">
    <name type="scientific">Aspergillus terreus (strain NIH 2624 / FGSC A1156)</name>
    <dbReference type="NCBI Taxonomy" id="341663"/>
    <lineage>
        <taxon>Eukaryota</taxon>
        <taxon>Fungi</taxon>
        <taxon>Dikarya</taxon>
        <taxon>Ascomycota</taxon>
        <taxon>Pezizomycotina</taxon>
        <taxon>Eurotiomycetes</taxon>
        <taxon>Eurotiomycetidae</taxon>
        <taxon>Eurotiales</taxon>
        <taxon>Aspergillaceae</taxon>
        <taxon>Aspergillus</taxon>
        <taxon>Aspergillus subgen. Circumdati</taxon>
    </lineage>
</organism>
<proteinExistence type="predicted"/>
<protein>
    <recommendedName>
        <fullName evidence="4">Ecp2 effector protein domain-containing protein</fullName>
    </recommendedName>
</protein>
<dbReference type="AlphaFoldDB" id="Q0CSF3"/>
<reference evidence="3" key="1">
    <citation type="submission" date="2005-09" db="EMBL/GenBank/DDBJ databases">
        <title>Annotation of the Aspergillus terreus NIH2624 genome.</title>
        <authorList>
            <person name="Birren B.W."/>
            <person name="Lander E.S."/>
            <person name="Galagan J.E."/>
            <person name="Nusbaum C."/>
            <person name="Devon K."/>
            <person name="Henn M."/>
            <person name="Ma L.-J."/>
            <person name="Jaffe D.B."/>
            <person name="Butler J."/>
            <person name="Alvarez P."/>
            <person name="Gnerre S."/>
            <person name="Grabherr M."/>
            <person name="Kleber M."/>
            <person name="Mauceli E.W."/>
            <person name="Brockman W."/>
            <person name="Rounsley S."/>
            <person name="Young S.K."/>
            <person name="LaButti K."/>
            <person name="Pushparaj V."/>
            <person name="DeCaprio D."/>
            <person name="Crawford M."/>
            <person name="Koehrsen M."/>
            <person name="Engels R."/>
            <person name="Montgomery P."/>
            <person name="Pearson M."/>
            <person name="Howarth C."/>
            <person name="Larson L."/>
            <person name="Luoma S."/>
            <person name="White J."/>
            <person name="Alvarado L."/>
            <person name="Kodira C.D."/>
            <person name="Zeng Q."/>
            <person name="Oleary S."/>
            <person name="Yandava C."/>
            <person name="Denning D.W."/>
            <person name="Nierman W.C."/>
            <person name="Milne T."/>
            <person name="Madden K."/>
        </authorList>
    </citation>
    <scope>NUCLEOTIDE SEQUENCE [LARGE SCALE GENOMIC DNA]</scope>
    <source>
        <strain evidence="3">NIH 2624 / FGSC A1156</strain>
    </source>
</reference>
<dbReference type="HOGENOM" id="CLU_1885363_0_0_1"/>